<organism evidence="1 2">
    <name type="scientific">Tetradesmus obliquus</name>
    <name type="common">Green alga</name>
    <name type="synonym">Acutodesmus obliquus</name>
    <dbReference type="NCBI Taxonomy" id="3088"/>
    <lineage>
        <taxon>Eukaryota</taxon>
        <taxon>Viridiplantae</taxon>
        <taxon>Chlorophyta</taxon>
        <taxon>core chlorophytes</taxon>
        <taxon>Chlorophyceae</taxon>
        <taxon>CS clade</taxon>
        <taxon>Sphaeropleales</taxon>
        <taxon>Scenedesmaceae</taxon>
        <taxon>Tetradesmus</taxon>
    </lineage>
</organism>
<reference evidence="1 2" key="1">
    <citation type="submission" date="2016-10" db="EMBL/GenBank/DDBJ databases">
        <authorList>
            <person name="Cai Z."/>
        </authorList>
    </citation>
    <scope>NUCLEOTIDE SEQUENCE [LARGE SCALE GENOMIC DNA]</scope>
</reference>
<name>A0A383WF53_TETOB</name>
<keyword evidence="2" id="KW-1185">Reference proteome</keyword>
<gene>
    <name evidence="1" type="ORF">BQ4739_LOCUS16243</name>
</gene>
<sequence>MQMADIISGDLFEGLLFPSLHDLSDPQWMTPPGSCTAMDAAAHCPASSAASPCDKQHPLLRPAESEETSEDVFDSLDAFLAAEFPELDSECIPALASPTHSSSYAASPASNAAPAAAAVPALSCSSTDSHGVQLFACSSPTSSGAPGAAESAAAAAAAAAAAKAQAQAFASLTNSSFSDMAASSLGRLGSTASATTCSGAATAAAAAAGTSTGSIPRWKLYHMQQRQELLAPKPAAAPAKPQAQPKLQIIAGQGAPAAGMACVSPVSVAVPAQVVGAEQLLLLNLHQQQQLALQQQQQQCAVIVGAKRQWAEPVGTPITVLPCKAKRSRVTAAGNTAAQHMYGLAAEPCQQLQTLQVLQLQLQQQIQHNYQQQAEIYQQTQLQALHNQLHMRLQVQQHPMAFQAPVQTRHKRQATRAVKC</sequence>
<dbReference type="PRINTS" id="PR00833">
    <property type="entry name" value="POAALLERGEN"/>
</dbReference>
<evidence type="ECO:0000313" key="1">
    <source>
        <dbReference type="EMBL" id="SZX75873.1"/>
    </source>
</evidence>
<dbReference type="Proteomes" id="UP000256970">
    <property type="component" value="Unassembled WGS sequence"/>
</dbReference>
<protein>
    <submittedName>
        <fullName evidence="1">Uncharacterized protein</fullName>
    </submittedName>
</protein>
<proteinExistence type="predicted"/>
<dbReference type="AlphaFoldDB" id="A0A383WF53"/>
<evidence type="ECO:0000313" key="2">
    <source>
        <dbReference type="Proteomes" id="UP000256970"/>
    </source>
</evidence>
<accession>A0A383WF53</accession>
<dbReference type="EMBL" id="FNXT01001245">
    <property type="protein sequence ID" value="SZX75873.1"/>
    <property type="molecule type" value="Genomic_DNA"/>
</dbReference>